<gene>
    <name evidence="1" type="ORF">GCM10025863_18600</name>
</gene>
<proteinExistence type="predicted"/>
<protein>
    <submittedName>
        <fullName evidence="1">Uncharacterized protein</fullName>
    </submittedName>
</protein>
<dbReference type="RefSeq" id="WP_286299240.1">
    <property type="nucleotide sequence ID" value="NZ_AP027728.1"/>
</dbReference>
<dbReference type="InterPro" id="IPR011004">
    <property type="entry name" value="Trimer_LpxA-like_sf"/>
</dbReference>
<dbReference type="Gene3D" id="2.160.10.10">
    <property type="entry name" value="Hexapeptide repeat proteins"/>
    <property type="match status" value="1"/>
</dbReference>
<reference evidence="2" key="1">
    <citation type="journal article" date="2019" name="Int. J. Syst. Evol. Microbiol.">
        <title>The Global Catalogue of Microorganisms (GCM) 10K type strain sequencing project: providing services to taxonomists for standard genome sequencing and annotation.</title>
        <authorList>
            <consortium name="The Broad Institute Genomics Platform"/>
            <consortium name="The Broad Institute Genome Sequencing Center for Infectious Disease"/>
            <person name="Wu L."/>
            <person name="Ma J."/>
        </authorList>
    </citation>
    <scope>NUCLEOTIDE SEQUENCE [LARGE SCALE GENOMIC DNA]</scope>
    <source>
        <strain evidence="2">NBRC 106310</strain>
    </source>
</reference>
<dbReference type="SUPFAM" id="SSF51161">
    <property type="entry name" value="Trimeric LpxA-like enzymes"/>
    <property type="match status" value="1"/>
</dbReference>
<evidence type="ECO:0000313" key="2">
    <source>
        <dbReference type="Proteomes" id="UP001321543"/>
    </source>
</evidence>
<name>A0ABN6X3E7_9MICO</name>
<dbReference type="EMBL" id="AP027728">
    <property type="protein sequence ID" value="BDZ39246.1"/>
    <property type="molecule type" value="Genomic_DNA"/>
</dbReference>
<keyword evidence="2" id="KW-1185">Reference proteome</keyword>
<evidence type="ECO:0000313" key="1">
    <source>
        <dbReference type="EMBL" id="BDZ39246.1"/>
    </source>
</evidence>
<accession>A0ABN6X3E7</accession>
<sequence>MRGCKGARLVLGEHSYVTSRHGIDCSGSLLVGAYSALAGFGSQVLTHSIDLSRNAQSAYPVVIGERSFVGARCLLLGGGELPARSVLAAGSVLTAAERSEQGLWAGVPARFKTAMSGRWFDRTIGSTTDVYLPELDETIEAAI</sequence>
<organism evidence="1 2">
    <name type="scientific">Microbacterium suwonense</name>
    <dbReference type="NCBI Taxonomy" id="683047"/>
    <lineage>
        <taxon>Bacteria</taxon>
        <taxon>Bacillati</taxon>
        <taxon>Actinomycetota</taxon>
        <taxon>Actinomycetes</taxon>
        <taxon>Micrococcales</taxon>
        <taxon>Microbacteriaceae</taxon>
        <taxon>Microbacterium</taxon>
    </lineage>
</organism>
<dbReference type="Proteomes" id="UP001321543">
    <property type="component" value="Chromosome"/>
</dbReference>